<organism evidence="1 2">
    <name type="scientific">Paenibacillus cucumis</name>
    <name type="common">ex Kampfer et al. 2016</name>
    <dbReference type="NCBI Taxonomy" id="1776858"/>
    <lineage>
        <taxon>Bacteria</taxon>
        <taxon>Bacillati</taxon>
        <taxon>Bacillota</taxon>
        <taxon>Bacilli</taxon>
        <taxon>Bacillales</taxon>
        <taxon>Paenibacillaceae</taxon>
        <taxon>Paenibacillus</taxon>
    </lineage>
</organism>
<accession>A0ABS7KHR3</accession>
<reference evidence="1 2" key="1">
    <citation type="submission" date="2020-08" db="EMBL/GenBank/DDBJ databases">
        <title>Fungal Genomes of the International Space Station.</title>
        <authorList>
            <person name="Seuylemezian A."/>
            <person name="Singh N.K."/>
            <person name="Wood J."/>
            <person name="Venkateswaran K."/>
        </authorList>
    </citation>
    <scope>NUCLEOTIDE SEQUENCE [LARGE SCALE GENOMIC DNA]</scope>
    <source>
        <strain evidence="1 2">S/N-304-OC-R4</strain>
    </source>
</reference>
<proteinExistence type="predicted"/>
<dbReference type="EMBL" id="JACLIC010000018">
    <property type="protein sequence ID" value="MBY0203672.1"/>
    <property type="molecule type" value="Genomic_DNA"/>
</dbReference>
<keyword evidence="2" id="KW-1185">Reference proteome</keyword>
<dbReference type="RefSeq" id="WP_221788387.1">
    <property type="nucleotide sequence ID" value="NZ_JACLIC010000018.1"/>
</dbReference>
<name>A0ABS7KHR3_9BACL</name>
<protein>
    <submittedName>
        <fullName evidence="1">Uncharacterized protein</fullName>
    </submittedName>
</protein>
<evidence type="ECO:0000313" key="1">
    <source>
        <dbReference type="EMBL" id="MBY0203672.1"/>
    </source>
</evidence>
<comment type="caution">
    <text evidence="1">The sequence shown here is derived from an EMBL/GenBank/DDBJ whole genome shotgun (WGS) entry which is preliminary data.</text>
</comment>
<sequence>MHRTIPISFGSNATLTNLTYEQPVNLKNLPEATIMDLEPAISLHNALT</sequence>
<evidence type="ECO:0000313" key="2">
    <source>
        <dbReference type="Proteomes" id="UP000706031"/>
    </source>
</evidence>
<gene>
    <name evidence="1" type="ORF">H7T88_10660</name>
</gene>
<dbReference type="Proteomes" id="UP000706031">
    <property type="component" value="Unassembled WGS sequence"/>
</dbReference>